<name>Q4CX20_TRYCC</name>
<dbReference type="RefSeq" id="XP_806674.1">
    <property type="nucleotide sequence ID" value="XM_801581.1"/>
</dbReference>
<feature type="compositionally biased region" description="Low complexity" evidence="1">
    <location>
        <begin position="18"/>
        <end position="29"/>
    </location>
</feature>
<reference evidence="2 3" key="1">
    <citation type="journal article" date="2005" name="Science">
        <title>The genome sequence of Trypanosoma cruzi, etiologic agent of Chagas disease.</title>
        <authorList>
            <person name="El-Sayed N.M."/>
            <person name="Myler P.J."/>
            <person name="Bartholomeu D.C."/>
            <person name="Nilsson D."/>
            <person name="Aggarwal G."/>
            <person name="Tran A.N."/>
            <person name="Ghedin E."/>
            <person name="Worthey E.A."/>
            <person name="Delcher A.L."/>
            <person name="Blandin G."/>
            <person name="Westenberger S.J."/>
            <person name="Caler E."/>
            <person name="Cerqueira G.C."/>
            <person name="Branche C."/>
            <person name="Haas B."/>
            <person name="Anupama A."/>
            <person name="Arner E."/>
            <person name="Aslund L."/>
            <person name="Attipoe P."/>
            <person name="Bontempi E."/>
            <person name="Bringaud F."/>
            <person name="Burton P."/>
            <person name="Cadag E."/>
            <person name="Campbell D.A."/>
            <person name="Carrington M."/>
            <person name="Crabtree J."/>
            <person name="Darban H."/>
            <person name="da Silveira J.F."/>
            <person name="de Jong P."/>
            <person name="Edwards K."/>
            <person name="Englund P.T."/>
            <person name="Fazelina G."/>
            <person name="Feldblyum T."/>
            <person name="Ferella M."/>
            <person name="Frasch A.C."/>
            <person name="Gull K."/>
            <person name="Horn D."/>
            <person name="Hou L."/>
            <person name="Huang Y."/>
            <person name="Kindlund E."/>
            <person name="Klingbeil M."/>
            <person name="Kluge S."/>
            <person name="Koo H."/>
            <person name="Lacerda D."/>
            <person name="Levin M.J."/>
            <person name="Lorenzi H."/>
            <person name="Louie T."/>
            <person name="Machado C.R."/>
            <person name="McCulloch R."/>
            <person name="McKenna A."/>
            <person name="Mizuno Y."/>
            <person name="Mottram J.C."/>
            <person name="Nelson S."/>
            <person name="Ochaya S."/>
            <person name="Osoegawa K."/>
            <person name="Pai G."/>
            <person name="Parsons M."/>
            <person name="Pentony M."/>
            <person name="Pettersson U."/>
            <person name="Pop M."/>
            <person name="Ramirez J.L."/>
            <person name="Rinta J."/>
            <person name="Robertson L."/>
            <person name="Salzberg S.L."/>
            <person name="Sanchez D.O."/>
            <person name="Seyler A."/>
            <person name="Sharma R."/>
            <person name="Shetty J."/>
            <person name="Simpson A.J."/>
            <person name="Sisk E."/>
            <person name="Tammi M.T."/>
            <person name="Tarleton R."/>
            <person name="Teixeira S."/>
            <person name="Van Aken S."/>
            <person name="Vogt C."/>
            <person name="Ward P.N."/>
            <person name="Wickstead B."/>
            <person name="Wortman J."/>
            <person name="White O."/>
            <person name="Fraser C.M."/>
            <person name="Stuart K.D."/>
            <person name="Andersson B."/>
        </authorList>
    </citation>
    <scope>NUCLEOTIDE SEQUENCE [LARGE SCALE GENOMIC DNA]</scope>
    <source>
        <strain evidence="2 3">CL Brener</strain>
    </source>
</reference>
<dbReference type="PaxDb" id="353153-Q4CX20"/>
<feature type="compositionally biased region" description="Low complexity" evidence="1">
    <location>
        <begin position="159"/>
        <end position="171"/>
    </location>
</feature>
<evidence type="ECO:0000313" key="2">
    <source>
        <dbReference type="EMBL" id="EAN84823.1"/>
    </source>
</evidence>
<evidence type="ECO:0000313" key="3">
    <source>
        <dbReference type="Proteomes" id="UP000002296"/>
    </source>
</evidence>
<gene>
    <name evidence="2" type="ORF">Tc00.1047053508295.60</name>
</gene>
<dbReference type="Proteomes" id="UP000002296">
    <property type="component" value="Unassembled WGS sequence"/>
</dbReference>
<dbReference type="EMBL" id="AAHK01001582">
    <property type="protein sequence ID" value="EAN84823.1"/>
    <property type="molecule type" value="Genomic_DNA"/>
</dbReference>
<keyword evidence="3" id="KW-1185">Reference proteome</keyword>
<proteinExistence type="predicted"/>
<evidence type="ECO:0000256" key="1">
    <source>
        <dbReference type="SAM" id="MobiDB-lite"/>
    </source>
</evidence>
<protein>
    <submittedName>
        <fullName evidence="2">Uncharacterized protein</fullName>
    </submittedName>
</protein>
<dbReference type="KEGG" id="tcr:508295.60"/>
<dbReference type="VEuPathDB" id="TriTrypDB:TcCLB.508295.60"/>
<organism evidence="2 3">
    <name type="scientific">Trypanosoma cruzi (strain CL Brener)</name>
    <dbReference type="NCBI Taxonomy" id="353153"/>
    <lineage>
        <taxon>Eukaryota</taxon>
        <taxon>Discoba</taxon>
        <taxon>Euglenozoa</taxon>
        <taxon>Kinetoplastea</taxon>
        <taxon>Metakinetoplastina</taxon>
        <taxon>Trypanosomatida</taxon>
        <taxon>Trypanosomatidae</taxon>
        <taxon>Trypanosoma</taxon>
        <taxon>Schizotrypanum</taxon>
    </lineage>
</organism>
<accession>Q4CX20</accession>
<feature type="region of interest" description="Disordered" evidence="1">
    <location>
        <begin position="1"/>
        <end position="171"/>
    </location>
</feature>
<dbReference type="InParanoid" id="Q4CX20"/>
<sequence length="171" mass="17508">MRHQPRRSPAVRTRKRQGGAPPAAPAVCGGSAGWRYLPPEMKTNVSESHDALSGVGQREESTVNGSKGKAQMLMAPVTVGRLGLAPQRDRALPSSDGSRATGSPENESAQDEKLKVAESSEGGGTEGGAQPPTQPAIGGRKGSLPTKPAAVPGEQIRQTAGAGTAARGRRA</sequence>
<dbReference type="GeneID" id="3536743"/>
<feature type="compositionally biased region" description="Polar residues" evidence="1">
    <location>
        <begin position="95"/>
        <end position="107"/>
    </location>
</feature>
<dbReference type="AlphaFoldDB" id="Q4CX20"/>
<comment type="caution">
    <text evidence="2">The sequence shown here is derived from an EMBL/GenBank/DDBJ whole genome shotgun (WGS) entry which is preliminary data.</text>
</comment>